<evidence type="ECO:0000313" key="2">
    <source>
        <dbReference type="EMBL" id="MFF0454730.1"/>
    </source>
</evidence>
<accession>A0ABW6NHU0</accession>
<keyword evidence="3" id="KW-1185">Reference proteome</keyword>
<dbReference type="PANTHER" id="PTHR43581">
    <property type="entry name" value="ATP/GTP PHOSPHATASE"/>
    <property type="match status" value="1"/>
</dbReference>
<gene>
    <name evidence="2" type="ORF">ACFYTH_15310</name>
</gene>
<dbReference type="InterPro" id="IPR051396">
    <property type="entry name" value="Bact_Antivir_Def_Nuclease"/>
</dbReference>
<evidence type="ECO:0000259" key="1">
    <source>
        <dbReference type="SMART" id="SM00382"/>
    </source>
</evidence>
<proteinExistence type="predicted"/>
<dbReference type="Proteomes" id="UP001601521">
    <property type="component" value="Unassembled WGS sequence"/>
</dbReference>
<dbReference type="CDD" id="cd00267">
    <property type="entry name" value="ABC_ATPase"/>
    <property type="match status" value="1"/>
</dbReference>
<dbReference type="PANTHER" id="PTHR43581:SF2">
    <property type="entry name" value="EXCINUCLEASE ATPASE SUBUNIT"/>
    <property type="match status" value="1"/>
</dbReference>
<comment type="caution">
    <text evidence="2">The sequence shown here is derived from an EMBL/GenBank/DDBJ whole genome shotgun (WGS) entry which is preliminary data.</text>
</comment>
<dbReference type="Pfam" id="PF13304">
    <property type="entry name" value="AAA_21"/>
    <property type="match status" value="1"/>
</dbReference>
<dbReference type="InterPro" id="IPR003959">
    <property type="entry name" value="ATPase_AAA_core"/>
</dbReference>
<feature type="domain" description="AAA+ ATPase" evidence="1">
    <location>
        <begin position="18"/>
        <end position="334"/>
    </location>
</feature>
<organism evidence="2 3">
    <name type="scientific">Nocardia africana</name>
    <dbReference type="NCBI Taxonomy" id="134964"/>
    <lineage>
        <taxon>Bacteria</taxon>
        <taxon>Bacillati</taxon>
        <taxon>Actinomycetota</taxon>
        <taxon>Actinomycetes</taxon>
        <taxon>Mycobacteriales</taxon>
        <taxon>Nocardiaceae</taxon>
        <taxon>Nocardia</taxon>
    </lineage>
</organism>
<dbReference type="InterPro" id="IPR027417">
    <property type="entry name" value="P-loop_NTPase"/>
</dbReference>
<reference evidence="2 3" key="1">
    <citation type="submission" date="2024-10" db="EMBL/GenBank/DDBJ databases">
        <title>The Natural Products Discovery Center: Release of the First 8490 Sequenced Strains for Exploring Actinobacteria Biosynthetic Diversity.</title>
        <authorList>
            <person name="Kalkreuter E."/>
            <person name="Kautsar S.A."/>
            <person name="Yang D."/>
            <person name="Bader C.D."/>
            <person name="Teijaro C.N."/>
            <person name="Fluegel L."/>
            <person name="Davis C.M."/>
            <person name="Simpson J.R."/>
            <person name="Lauterbach L."/>
            <person name="Steele A.D."/>
            <person name="Gui C."/>
            <person name="Meng S."/>
            <person name="Li G."/>
            <person name="Viehrig K."/>
            <person name="Ye F."/>
            <person name="Su P."/>
            <person name="Kiefer A.F."/>
            <person name="Nichols A."/>
            <person name="Cepeda A.J."/>
            <person name="Yan W."/>
            <person name="Fan B."/>
            <person name="Jiang Y."/>
            <person name="Adhikari A."/>
            <person name="Zheng C.-J."/>
            <person name="Schuster L."/>
            <person name="Cowan T.M."/>
            <person name="Smanski M.J."/>
            <person name="Chevrette M.G."/>
            <person name="De Carvalho L.P.S."/>
            <person name="Shen B."/>
        </authorList>
    </citation>
    <scope>NUCLEOTIDE SEQUENCE [LARGE SCALE GENOMIC DNA]</scope>
    <source>
        <strain evidence="2 3">NPDC004550</strain>
    </source>
</reference>
<dbReference type="InterPro" id="IPR003593">
    <property type="entry name" value="AAA+_ATPase"/>
</dbReference>
<dbReference type="EMBL" id="JBIALX010000005">
    <property type="protein sequence ID" value="MFF0454730.1"/>
    <property type="molecule type" value="Genomic_DNA"/>
</dbReference>
<dbReference type="SMART" id="SM00382">
    <property type="entry name" value="AAA"/>
    <property type="match status" value="1"/>
</dbReference>
<dbReference type="RefSeq" id="WP_387251597.1">
    <property type="nucleotide sequence ID" value="NZ_JBIALX010000005.1"/>
</dbReference>
<evidence type="ECO:0000313" key="3">
    <source>
        <dbReference type="Proteomes" id="UP001601521"/>
    </source>
</evidence>
<protein>
    <submittedName>
        <fullName evidence="2">AAA family ATPase</fullName>
    </submittedName>
</protein>
<dbReference type="Gene3D" id="3.40.50.300">
    <property type="entry name" value="P-loop containing nucleotide triphosphate hydrolases"/>
    <property type="match status" value="1"/>
</dbReference>
<dbReference type="SUPFAM" id="SSF52540">
    <property type="entry name" value="P-loop containing nucleoside triphosphate hydrolases"/>
    <property type="match status" value="1"/>
</dbReference>
<sequence length="598" mass="66098">MSVENVGGLVDQRIELPDEPLVAFAGPNGSGKTKLLAAMIGHWINSIPTPRTDSTARAEIDVDLHEADRSALFRFQSEMGWGTEEIPEKATLVAVRSTLTGSRRESSPQSTVLSHFYDNPTFLQSVPSLNPIYLPAERRLLPTGASQIDLRQLADDVSIAQMQNSRAAVQNYGRLDDQEFEQFAKALCIASNLPKDADEVSQVPLSRIQWPEFQETVNELIHPKKLLPLTQGFPDKLRIMLPDGDTHEVPDLSSGERQALVIMSRVLRAGVGHSVVIIDEPDAYLHPNLSQRLVEALRHGTGDGGQLILATHSPAILDRVPPNSIFRLDYKNPARALAGEAELIDMYKTTGFKSSALTQSELLIVTEGELDDLVLKALFPKLARATIQRGNGRTNVITRIKHLLDWDMPALGIVDRDIAPPELVPEIAHRILVLPTADMEGAFLSDDSVMHLLIEHGFVKSEFSDYERLKAYRDDLFATKKENVIAEIAQFELRGSSGIRWPNSKGDKPLDRLREMASQTFNLSGVQIEEAIGVAADTWELNKNEPWSIVRGKYILGKFTSDCTQWTNGSGLLEAVARLQPKLTALRGVEAALDEILA</sequence>
<name>A0ABW6NHU0_9NOCA</name>